<name>A0ACB9D2Q9_CICIN</name>
<comment type="caution">
    <text evidence="1">The sequence shown here is derived from an EMBL/GenBank/DDBJ whole genome shotgun (WGS) entry which is preliminary data.</text>
</comment>
<dbReference type="Proteomes" id="UP001055811">
    <property type="component" value="Linkage Group LG05"/>
</dbReference>
<accession>A0ACB9D2Q9</accession>
<protein>
    <submittedName>
        <fullName evidence="1">Uncharacterized protein</fullName>
    </submittedName>
</protein>
<keyword evidence="2" id="KW-1185">Reference proteome</keyword>
<proteinExistence type="predicted"/>
<reference evidence="2" key="1">
    <citation type="journal article" date="2022" name="Mol. Ecol. Resour.">
        <title>The genomes of chicory, endive, great burdock and yacon provide insights into Asteraceae palaeo-polyploidization history and plant inulin production.</title>
        <authorList>
            <person name="Fan W."/>
            <person name="Wang S."/>
            <person name="Wang H."/>
            <person name="Wang A."/>
            <person name="Jiang F."/>
            <person name="Liu H."/>
            <person name="Zhao H."/>
            <person name="Xu D."/>
            <person name="Zhang Y."/>
        </authorList>
    </citation>
    <scope>NUCLEOTIDE SEQUENCE [LARGE SCALE GENOMIC DNA]</scope>
    <source>
        <strain evidence="2">cv. Punajuju</strain>
    </source>
</reference>
<reference evidence="1 2" key="2">
    <citation type="journal article" date="2022" name="Mol. Ecol. Resour.">
        <title>The genomes of chicory, endive, great burdock and yacon provide insights into Asteraceae paleo-polyploidization history and plant inulin production.</title>
        <authorList>
            <person name="Fan W."/>
            <person name="Wang S."/>
            <person name="Wang H."/>
            <person name="Wang A."/>
            <person name="Jiang F."/>
            <person name="Liu H."/>
            <person name="Zhao H."/>
            <person name="Xu D."/>
            <person name="Zhang Y."/>
        </authorList>
    </citation>
    <scope>NUCLEOTIDE SEQUENCE [LARGE SCALE GENOMIC DNA]</scope>
    <source>
        <strain evidence="2">cv. Punajuju</strain>
        <tissue evidence="1">Leaves</tissue>
    </source>
</reference>
<evidence type="ECO:0000313" key="1">
    <source>
        <dbReference type="EMBL" id="KAI3740852.1"/>
    </source>
</evidence>
<evidence type="ECO:0000313" key="2">
    <source>
        <dbReference type="Proteomes" id="UP001055811"/>
    </source>
</evidence>
<dbReference type="EMBL" id="CM042013">
    <property type="protein sequence ID" value="KAI3740852.1"/>
    <property type="molecule type" value="Genomic_DNA"/>
</dbReference>
<gene>
    <name evidence="1" type="ORF">L2E82_31326</name>
</gene>
<sequence>MAGCKNLIGTFMLQIIVLALFSLHAEGQGLKVGFYKKSCPQAEGIVSKVISDVMAVAPSLSGPLLRMHFHDCFIRGCDGSILLDSPKGQTEKFSPPNLSLRGFNVIDRVKLALEKACPGVVSCADIVALVARDVTVATKGPHWKVETGRRDGKVSLITDPINPVTGLPSFTSNITVLKQSWSLRGLSTKDLVVLSGGHTIGMSHCSSFEERLYNFTGKGNNGDTDPTMDQNYVARLKLKCKPQDKTTIVELDPGSFKTFDDSYYKLVTKRRGLLQSDAALLNDPETRAYMIKSTSHGSTFFKDFGVSMVNMGRIGVLTGSQGEIRKVCTKTN</sequence>
<organism evidence="1 2">
    <name type="scientific">Cichorium intybus</name>
    <name type="common">Chicory</name>
    <dbReference type="NCBI Taxonomy" id="13427"/>
    <lineage>
        <taxon>Eukaryota</taxon>
        <taxon>Viridiplantae</taxon>
        <taxon>Streptophyta</taxon>
        <taxon>Embryophyta</taxon>
        <taxon>Tracheophyta</taxon>
        <taxon>Spermatophyta</taxon>
        <taxon>Magnoliopsida</taxon>
        <taxon>eudicotyledons</taxon>
        <taxon>Gunneridae</taxon>
        <taxon>Pentapetalae</taxon>
        <taxon>asterids</taxon>
        <taxon>campanulids</taxon>
        <taxon>Asterales</taxon>
        <taxon>Asteraceae</taxon>
        <taxon>Cichorioideae</taxon>
        <taxon>Cichorieae</taxon>
        <taxon>Cichoriinae</taxon>
        <taxon>Cichorium</taxon>
    </lineage>
</organism>